<evidence type="ECO:0000313" key="4">
    <source>
        <dbReference type="Proteomes" id="UP001482620"/>
    </source>
</evidence>
<evidence type="ECO:0000313" key="3">
    <source>
        <dbReference type="EMBL" id="MEQ2257535.1"/>
    </source>
</evidence>
<gene>
    <name evidence="3" type="ORF">ILYODFUR_035737</name>
</gene>
<reference evidence="3 4" key="1">
    <citation type="submission" date="2021-06" db="EMBL/GenBank/DDBJ databases">
        <authorList>
            <person name="Palmer J.M."/>
        </authorList>
    </citation>
    <scope>NUCLEOTIDE SEQUENCE [LARGE SCALE GENOMIC DNA]</scope>
    <source>
        <strain evidence="4">if_2019</strain>
        <tissue evidence="3">Muscle</tissue>
    </source>
</reference>
<feature type="region of interest" description="Disordered" evidence="1">
    <location>
        <begin position="207"/>
        <end position="242"/>
    </location>
</feature>
<feature type="compositionally biased region" description="Basic and acidic residues" evidence="1">
    <location>
        <begin position="218"/>
        <end position="236"/>
    </location>
</feature>
<dbReference type="PANTHER" id="PTHR15726">
    <property type="entry name" value="RAB11-FAMILY INTERACTING PROTEIN"/>
    <property type="match status" value="1"/>
</dbReference>
<name>A0ABV0VJV3_9TELE</name>
<dbReference type="EMBL" id="JAHRIQ010111218">
    <property type="protein sequence ID" value="MEQ2257535.1"/>
    <property type="molecule type" value="Genomic_DNA"/>
</dbReference>
<organism evidence="3 4">
    <name type="scientific">Ilyodon furcidens</name>
    <name type="common">goldbreast splitfin</name>
    <dbReference type="NCBI Taxonomy" id="33524"/>
    <lineage>
        <taxon>Eukaryota</taxon>
        <taxon>Metazoa</taxon>
        <taxon>Chordata</taxon>
        <taxon>Craniata</taxon>
        <taxon>Vertebrata</taxon>
        <taxon>Euteleostomi</taxon>
        <taxon>Actinopterygii</taxon>
        <taxon>Neopterygii</taxon>
        <taxon>Teleostei</taxon>
        <taxon>Neoteleostei</taxon>
        <taxon>Acanthomorphata</taxon>
        <taxon>Ovalentaria</taxon>
        <taxon>Atherinomorphae</taxon>
        <taxon>Cyprinodontiformes</taxon>
        <taxon>Goodeidae</taxon>
        <taxon>Ilyodon</taxon>
    </lineage>
</organism>
<dbReference type="InterPro" id="IPR051977">
    <property type="entry name" value="Rab11-interacting_regulator"/>
</dbReference>
<proteinExistence type="predicted"/>
<keyword evidence="4" id="KW-1185">Reference proteome</keyword>
<dbReference type="InterPro" id="IPR057316">
    <property type="entry name" value="Rab11-FIP3/4_dom"/>
</dbReference>
<comment type="caution">
    <text evidence="3">The sequence shown here is derived from an EMBL/GenBank/DDBJ whole genome shotgun (WGS) entry which is preliminary data.</text>
</comment>
<sequence>MLVFCAGSPITADGVPSQPWEGLTQCGPKVTLSLSFNAASPVWVPPVAPECTCISCLCLTTTSSSSFLPLSSTPASLPDCFQSFLREEALDFFCSQCHKQISRLEDLSTRLNFLEMTSAGKRLSSKKVARHLLQNSSMTLDTMSDLTRDILELADNDITDKVLLLERRVAELEKESESSGEQHARLRQENLHLVHRANALEEQLKEQELQADEQLQQETRRHKEALSKLEREKGLELENVQA</sequence>
<protein>
    <recommendedName>
        <fullName evidence="2">Rab11-FIP3/4 domain-containing protein</fullName>
    </recommendedName>
</protein>
<feature type="domain" description="Rab11-FIP3/4" evidence="2">
    <location>
        <begin position="182"/>
        <end position="241"/>
    </location>
</feature>
<evidence type="ECO:0000259" key="2">
    <source>
        <dbReference type="Pfam" id="PF25450"/>
    </source>
</evidence>
<evidence type="ECO:0000256" key="1">
    <source>
        <dbReference type="SAM" id="MobiDB-lite"/>
    </source>
</evidence>
<dbReference type="Proteomes" id="UP001482620">
    <property type="component" value="Unassembled WGS sequence"/>
</dbReference>
<dbReference type="PANTHER" id="PTHR15726:SF6">
    <property type="entry name" value="RAB11 FAMILY-INTERACTING PROTEIN 3"/>
    <property type="match status" value="1"/>
</dbReference>
<dbReference type="Pfam" id="PF25450">
    <property type="entry name" value="Rab11-FIP3"/>
    <property type="match status" value="1"/>
</dbReference>
<accession>A0ABV0VJV3</accession>
<feature type="non-terminal residue" evidence="3">
    <location>
        <position position="242"/>
    </location>
</feature>